<dbReference type="PATRIC" id="fig|442562.3.peg.2509"/>
<keyword evidence="4 6" id="KW-0413">Isomerase</keyword>
<dbReference type="AlphaFoldDB" id="A0A017HP30"/>
<dbReference type="Gene3D" id="3.30.70.1560">
    <property type="entry name" value="Alpha-L RNA-binding motif"/>
    <property type="match status" value="1"/>
</dbReference>
<evidence type="ECO:0000256" key="5">
    <source>
        <dbReference type="PROSITE-ProRule" id="PRU00182"/>
    </source>
</evidence>
<proteinExistence type="inferred from homology"/>
<evidence type="ECO:0000256" key="7">
    <source>
        <dbReference type="SAM" id="MobiDB-lite"/>
    </source>
</evidence>
<comment type="catalytic activity">
    <reaction evidence="1">
        <text>a uridine in RNA = a pseudouridine in RNA</text>
        <dbReference type="Rhea" id="RHEA:48348"/>
        <dbReference type="Rhea" id="RHEA-COMP:12068"/>
        <dbReference type="Rhea" id="RHEA-COMP:12069"/>
        <dbReference type="ChEBI" id="CHEBI:65314"/>
        <dbReference type="ChEBI" id="CHEBI:65315"/>
    </reaction>
</comment>
<dbReference type="InterPro" id="IPR002942">
    <property type="entry name" value="S4_RNA-bd"/>
</dbReference>
<organism evidence="9 10">
    <name type="scientific">Rubellimicrobium mesophilum DSM 19309</name>
    <dbReference type="NCBI Taxonomy" id="442562"/>
    <lineage>
        <taxon>Bacteria</taxon>
        <taxon>Pseudomonadati</taxon>
        <taxon>Pseudomonadota</taxon>
        <taxon>Alphaproteobacteria</taxon>
        <taxon>Rhodobacterales</taxon>
        <taxon>Roseobacteraceae</taxon>
        <taxon>Rubellimicrobium</taxon>
    </lineage>
</organism>
<gene>
    <name evidence="9" type="ORF">Rumeso_02546</name>
</gene>
<evidence type="ECO:0000256" key="2">
    <source>
        <dbReference type="ARBA" id="ARBA00008348"/>
    </source>
</evidence>
<dbReference type="Pfam" id="PF01479">
    <property type="entry name" value="S4"/>
    <property type="match status" value="1"/>
</dbReference>
<dbReference type="InterPro" id="IPR050343">
    <property type="entry name" value="RsuA_PseudoU_synthase"/>
</dbReference>
<dbReference type="STRING" id="442562.Rumeso_02546"/>
<dbReference type="HOGENOM" id="CLU_024979_1_0_5"/>
<dbReference type="InterPro" id="IPR042092">
    <property type="entry name" value="PsdUridine_s_RsuA/RluB/E/F_cat"/>
</dbReference>
<dbReference type="InterPro" id="IPR020094">
    <property type="entry name" value="TruA/RsuA/RluB/E/F_N"/>
</dbReference>
<dbReference type="EC" id="5.4.99.-" evidence="6"/>
<keyword evidence="3 5" id="KW-0694">RNA-binding</keyword>
<dbReference type="NCBIfam" id="TIGR00093">
    <property type="entry name" value="pseudouridine synthase"/>
    <property type="match status" value="1"/>
</dbReference>
<dbReference type="GO" id="GO:0000455">
    <property type="term" value="P:enzyme-directed rRNA pseudouridine synthesis"/>
    <property type="evidence" value="ECO:0007669"/>
    <property type="project" value="UniProtKB-ARBA"/>
</dbReference>
<feature type="compositionally biased region" description="Basic and acidic residues" evidence="7">
    <location>
        <begin position="308"/>
        <end position="317"/>
    </location>
</feature>
<dbReference type="CDD" id="cd00165">
    <property type="entry name" value="S4"/>
    <property type="match status" value="1"/>
</dbReference>
<dbReference type="PANTHER" id="PTHR47683:SF3">
    <property type="entry name" value="RIBOSOMAL LARGE SUBUNIT PSEUDOURIDINE SYNTHASE B"/>
    <property type="match status" value="1"/>
</dbReference>
<dbReference type="FunFam" id="3.10.290.10:FF:000003">
    <property type="entry name" value="Pseudouridine synthase"/>
    <property type="match status" value="1"/>
</dbReference>
<dbReference type="Gene3D" id="3.10.290.10">
    <property type="entry name" value="RNA-binding S4 domain"/>
    <property type="match status" value="1"/>
</dbReference>
<dbReference type="Proteomes" id="UP000019666">
    <property type="component" value="Unassembled WGS sequence"/>
</dbReference>
<dbReference type="EMBL" id="AOSK01000064">
    <property type="protein sequence ID" value="EYD75928.1"/>
    <property type="molecule type" value="Genomic_DNA"/>
</dbReference>
<dbReference type="InterPro" id="IPR020103">
    <property type="entry name" value="PsdUridine_synth_cat_dom_sf"/>
</dbReference>
<dbReference type="InterPro" id="IPR018496">
    <property type="entry name" value="PsdUridine_synth_RsuA/RluB_CS"/>
</dbReference>
<name>A0A017HP30_9RHOB</name>
<evidence type="ECO:0000313" key="10">
    <source>
        <dbReference type="Proteomes" id="UP000019666"/>
    </source>
</evidence>
<comment type="similarity">
    <text evidence="2 6">Belongs to the pseudouridine synthase RsuA family.</text>
</comment>
<feature type="compositionally biased region" description="Basic and acidic residues" evidence="7">
    <location>
        <begin position="278"/>
        <end position="300"/>
    </location>
</feature>
<keyword evidence="10" id="KW-1185">Reference proteome</keyword>
<dbReference type="InterPro" id="IPR000748">
    <property type="entry name" value="PsdUridine_synth_RsuA/RluB/E/F"/>
</dbReference>
<dbReference type="PANTHER" id="PTHR47683">
    <property type="entry name" value="PSEUDOURIDINE SYNTHASE FAMILY PROTEIN-RELATED"/>
    <property type="match status" value="1"/>
</dbReference>
<evidence type="ECO:0000256" key="4">
    <source>
        <dbReference type="ARBA" id="ARBA00023235"/>
    </source>
</evidence>
<accession>A0A017HP30</accession>
<feature type="compositionally biased region" description="Basic and acidic residues" evidence="7">
    <location>
        <begin position="485"/>
        <end position="602"/>
    </location>
</feature>
<dbReference type="Pfam" id="PF00849">
    <property type="entry name" value="PseudoU_synth_2"/>
    <property type="match status" value="1"/>
</dbReference>
<reference evidence="9 10" key="1">
    <citation type="submission" date="2013-02" db="EMBL/GenBank/DDBJ databases">
        <authorList>
            <person name="Fiebig A."/>
            <person name="Goeker M."/>
            <person name="Klenk H.-P.P."/>
        </authorList>
    </citation>
    <scope>NUCLEOTIDE SEQUENCE [LARGE SCALE GENOMIC DNA]</scope>
    <source>
        <strain evidence="9 10">DSM 19309</strain>
    </source>
</reference>
<dbReference type="SUPFAM" id="SSF55174">
    <property type="entry name" value="Alpha-L RNA-binding motif"/>
    <property type="match status" value="1"/>
</dbReference>
<dbReference type="PROSITE" id="PS01149">
    <property type="entry name" value="PSI_RSU"/>
    <property type="match status" value="1"/>
</dbReference>
<dbReference type="SUPFAM" id="SSF55120">
    <property type="entry name" value="Pseudouridine synthase"/>
    <property type="match status" value="1"/>
</dbReference>
<feature type="compositionally biased region" description="Basic and acidic residues" evidence="7">
    <location>
        <begin position="611"/>
        <end position="631"/>
    </location>
</feature>
<evidence type="ECO:0000256" key="1">
    <source>
        <dbReference type="ARBA" id="ARBA00000073"/>
    </source>
</evidence>
<dbReference type="InterPro" id="IPR036986">
    <property type="entry name" value="S4_RNA-bd_sf"/>
</dbReference>
<protein>
    <recommendedName>
        <fullName evidence="6">Pseudouridine synthase</fullName>
        <ecNumber evidence="6">5.4.99.-</ecNumber>
    </recommendedName>
</protein>
<evidence type="ECO:0000259" key="8">
    <source>
        <dbReference type="SMART" id="SM00363"/>
    </source>
</evidence>
<dbReference type="SMART" id="SM00363">
    <property type="entry name" value="S4"/>
    <property type="match status" value="1"/>
</dbReference>
<evidence type="ECO:0000313" key="9">
    <source>
        <dbReference type="EMBL" id="EYD75928.1"/>
    </source>
</evidence>
<comment type="caution">
    <text evidence="9">The sequence shown here is derived from an EMBL/GenBank/DDBJ whole genome shotgun (WGS) entry which is preliminary data.</text>
</comment>
<dbReference type="PROSITE" id="PS50889">
    <property type="entry name" value="S4"/>
    <property type="match status" value="1"/>
</dbReference>
<feature type="compositionally biased region" description="Basic and acidic residues" evidence="7">
    <location>
        <begin position="341"/>
        <end position="386"/>
    </location>
</feature>
<sequence>MSTDDNTPETVAPGDGERIAKVLSRRGVASRRDAERLILEGRVTVNGEKITSPAVNVTDKDRIAVDGEVVGAPEATRLWLYHKPAGLVTTEHDEEGRQTVFDSLPDDMPRVMSIGRLDLTSEGLLLLTNDGEVKRRLELPSTGWSRRYRVRIHGTPTNDQLEPLRQGITVEGIDYQPMEVSIDRQQGTNAWLTVTLREGKNREIRRVMEELGFTVNRLIRVSYGPFQLGELPVGDVEEVRPKIVRDQLGLGKPEPVTRSRKKPSAEDMPTFDDEPEDRPDRDRLATKRPEGATVRRELKPRTPATRKSRPEAEDAPRPRGKFGGKPALPGAFTRPKTWMRTGEEEARDRQDSPREERRTYGDKPRSSGYKSHGDRPSREGGEDRPRTRSAGFRSHSDERGDRPRRFEGDRERPSRTEGDRGPRRFGDADRPARRFDSDRPRREDREDRPYKPRPPREGGEDRPRSFKPRREAGDDRPSRPYKPRPPREGEEDRPRRAYKPREGGDDRASRPYKPRTEGDRPARGYQPRREGEDRPARFGRRPEGEDRGPRREGDDSRPSRGFKPRREGGDDRPPRSFKPRGDDARGGDRPNRFSREGEERRPPRSFGGGPRGDRADDGRSPRKGAPRDGGFKGRPGGKPRKD</sequence>
<dbReference type="GO" id="GO:0120159">
    <property type="term" value="F:rRNA pseudouridine synthase activity"/>
    <property type="evidence" value="ECO:0007669"/>
    <property type="project" value="UniProtKB-ARBA"/>
</dbReference>
<evidence type="ECO:0000256" key="3">
    <source>
        <dbReference type="ARBA" id="ARBA00022884"/>
    </source>
</evidence>
<dbReference type="RefSeq" id="WP_037280061.1">
    <property type="nucleotide sequence ID" value="NZ_KK088569.1"/>
</dbReference>
<feature type="domain" description="RNA-binding S4" evidence="8">
    <location>
        <begin position="17"/>
        <end position="77"/>
    </location>
</feature>
<dbReference type="GO" id="GO:0003723">
    <property type="term" value="F:RNA binding"/>
    <property type="evidence" value="ECO:0007669"/>
    <property type="project" value="UniProtKB-KW"/>
</dbReference>
<feature type="region of interest" description="Disordered" evidence="7">
    <location>
        <begin position="246"/>
        <end position="642"/>
    </location>
</feature>
<feature type="compositionally biased region" description="Basic and acidic residues" evidence="7">
    <location>
        <begin position="394"/>
        <end position="478"/>
    </location>
</feature>
<evidence type="ECO:0000256" key="6">
    <source>
        <dbReference type="RuleBase" id="RU003887"/>
    </source>
</evidence>
<dbReference type="Gene3D" id="3.30.70.580">
    <property type="entry name" value="Pseudouridine synthase I, catalytic domain, N-terminal subdomain"/>
    <property type="match status" value="1"/>
</dbReference>
<dbReference type="InterPro" id="IPR006145">
    <property type="entry name" value="PsdUridine_synth_RsuA/RluA"/>
</dbReference>